<protein>
    <submittedName>
        <fullName evidence="2">Uncharacterized protein</fullName>
    </submittedName>
</protein>
<proteinExistence type="predicted"/>
<feature type="region of interest" description="Disordered" evidence="1">
    <location>
        <begin position="381"/>
        <end position="415"/>
    </location>
</feature>
<organism evidence="2 3">
    <name type="scientific">Labeo rohita</name>
    <name type="common">Indian major carp</name>
    <name type="synonym">Cyprinus rohita</name>
    <dbReference type="NCBI Taxonomy" id="84645"/>
    <lineage>
        <taxon>Eukaryota</taxon>
        <taxon>Metazoa</taxon>
        <taxon>Chordata</taxon>
        <taxon>Craniata</taxon>
        <taxon>Vertebrata</taxon>
        <taxon>Euteleostomi</taxon>
        <taxon>Actinopterygii</taxon>
        <taxon>Neopterygii</taxon>
        <taxon>Teleostei</taxon>
        <taxon>Ostariophysi</taxon>
        <taxon>Cypriniformes</taxon>
        <taxon>Cyprinidae</taxon>
        <taxon>Labeoninae</taxon>
        <taxon>Labeonini</taxon>
        <taxon>Labeo</taxon>
    </lineage>
</organism>
<dbReference type="AlphaFoldDB" id="A0A498LU54"/>
<comment type="caution">
    <text evidence="2">The sequence shown here is derived from an EMBL/GenBank/DDBJ whole genome shotgun (WGS) entry which is preliminary data.</text>
</comment>
<gene>
    <name evidence="2" type="ORF">ROHU_029928</name>
</gene>
<feature type="region of interest" description="Disordered" evidence="1">
    <location>
        <begin position="179"/>
        <end position="212"/>
    </location>
</feature>
<name>A0A498LU54_LABRO</name>
<reference evidence="2 3" key="1">
    <citation type="submission" date="2018-03" db="EMBL/GenBank/DDBJ databases">
        <title>Draft genome sequence of Rohu Carp (Labeo rohita).</title>
        <authorList>
            <person name="Das P."/>
            <person name="Kushwaha B."/>
            <person name="Joshi C.G."/>
            <person name="Kumar D."/>
            <person name="Nagpure N.S."/>
            <person name="Sahoo L."/>
            <person name="Das S.P."/>
            <person name="Bit A."/>
            <person name="Patnaik S."/>
            <person name="Meher P.K."/>
            <person name="Jayasankar P."/>
            <person name="Koringa P.G."/>
            <person name="Patel N.V."/>
            <person name="Hinsu A.T."/>
            <person name="Kumar R."/>
            <person name="Pandey M."/>
            <person name="Agarwal S."/>
            <person name="Srivastava S."/>
            <person name="Singh M."/>
            <person name="Iquebal M.A."/>
            <person name="Jaiswal S."/>
            <person name="Angadi U.B."/>
            <person name="Kumar N."/>
            <person name="Raza M."/>
            <person name="Shah T.M."/>
            <person name="Rai A."/>
            <person name="Jena J.K."/>
        </authorList>
    </citation>
    <scope>NUCLEOTIDE SEQUENCE [LARGE SCALE GENOMIC DNA]</scope>
    <source>
        <strain evidence="2">DASCIFA01</strain>
        <tissue evidence="2">Testis</tissue>
    </source>
</reference>
<evidence type="ECO:0000256" key="1">
    <source>
        <dbReference type="SAM" id="MobiDB-lite"/>
    </source>
</evidence>
<sequence length="464" mass="51672">MPKEGREVRLEVYVNSAFYSTDSYWASDDKDVQMEFEITDAIYDFIGCDASREINVQLEVETDDHVSVSYCSPGDTKVQLEVDGNENISVCEVEDLQLEMDKNDSIPELKSFALVAEEQSDQSGLDAVRNNSQTEKTAGRMFRKMKAVFQRLSAVFQTKTPNAVEKPEVDPEQLCVPDSVAPESEPTGASMDVASDQGSLDTEENISPTGEMPTEAREVRLEVYVNGAFYSTDSYWASDDKDVQLEFEITDAIYDFIGCDASQEIDVQLEVETDDHVSISYCSPGDMKVQLEVDGNENISVCEVEDLQLEMDKNDSIPELKCFALVAEEQSDQSGLDAVKNNSQTEITGGWMFRKMRAVFQRLPAVFQKITQNAVEESEVVPEQSCVPDPSVSEPEPTEASVDVGSDQGGLDTEENISPTDLCLPRIILWPRTVCLVLTCVYRHSRLRSPVRCILQSGVRLIGR</sequence>
<dbReference type="Proteomes" id="UP000290572">
    <property type="component" value="Unassembled WGS sequence"/>
</dbReference>
<evidence type="ECO:0000313" key="3">
    <source>
        <dbReference type="Proteomes" id="UP000290572"/>
    </source>
</evidence>
<keyword evidence="3" id="KW-1185">Reference proteome</keyword>
<feature type="compositionally biased region" description="Polar residues" evidence="1">
    <location>
        <begin position="196"/>
        <end position="208"/>
    </location>
</feature>
<accession>A0A498LU54</accession>
<evidence type="ECO:0000313" key="2">
    <source>
        <dbReference type="EMBL" id="RXN11701.1"/>
    </source>
</evidence>
<dbReference type="EMBL" id="QBIY01013108">
    <property type="protein sequence ID" value="RXN11701.1"/>
    <property type="molecule type" value="Genomic_DNA"/>
</dbReference>